<dbReference type="EMBL" id="CAAE01014992">
    <property type="protein sequence ID" value="CAG07619.1"/>
    <property type="molecule type" value="Genomic_DNA"/>
</dbReference>
<proteinExistence type="predicted"/>
<gene>
    <name evidence="1" type="ORF">GSTENG00028346001</name>
</gene>
<accession>Q4RVG3</accession>
<name>Q4RVG3_TETNG</name>
<sequence>MLSTCGLISSLAAHSAHTAAPNSKKAIIRPQFTPSRNSSSITSANLLCAVVEVRYSWRDISVKSGWYNLSSSSPASRRTLWMAACCSDWGVRLQRWGMLPRSGPVPAS</sequence>
<organism evidence="1">
    <name type="scientific">Tetraodon nigroviridis</name>
    <name type="common">Spotted green pufferfish</name>
    <name type="synonym">Chelonodon nigroviridis</name>
    <dbReference type="NCBI Taxonomy" id="99883"/>
    <lineage>
        <taxon>Eukaryota</taxon>
        <taxon>Metazoa</taxon>
        <taxon>Chordata</taxon>
        <taxon>Craniata</taxon>
        <taxon>Vertebrata</taxon>
        <taxon>Euteleostomi</taxon>
        <taxon>Actinopterygii</taxon>
        <taxon>Neopterygii</taxon>
        <taxon>Teleostei</taxon>
        <taxon>Neoteleostei</taxon>
        <taxon>Acanthomorphata</taxon>
        <taxon>Eupercaria</taxon>
        <taxon>Tetraodontiformes</taxon>
        <taxon>Tetradontoidea</taxon>
        <taxon>Tetraodontidae</taxon>
        <taxon>Tetraodon</taxon>
    </lineage>
</organism>
<dbReference type="KEGG" id="tng:GSTEN00028346G001"/>
<dbReference type="AlphaFoldDB" id="Q4RVG3"/>
<reference evidence="1" key="2">
    <citation type="submission" date="2004-02" db="EMBL/GenBank/DDBJ databases">
        <authorList>
            <consortium name="Genoscope"/>
            <consortium name="Whitehead Institute Centre for Genome Research"/>
        </authorList>
    </citation>
    <scope>NUCLEOTIDE SEQUENCE</scope>
</reference>
<protein>
    <submittedName>
        <fullName evidence="1">(spotted green pufferfish) hypothetical protein</fullName>
    </submittedName>
</protein>
<reference evidence="1" key="1">
    <citation type="journal article" date="2004" name="Nature">
        <title>Genome duplication in the teleost fish Tetraodon nigroviridis reveals the early vertebrate proto-karyotype.</title>
        <authorList>
            <person name="Jaillon O."/>
            <person name="Aury J.-M."/>
            <person name="Brunet F."/>
            <person name="Petit J.-L."/>
            <person name="Stange-Thomann N."/>
            <person name="Mauceli E."/>
            <person name="Bouneau L."/>
            <person name="Fischer C."/>
            <person name="Ozouf-Costaz C."/>
            <person name="Bernot A."/>
            <person name="Nicaud S."/>
            <person name="Jaffe D."/>
            <person name="Fisher S."/>
            <person name="Lutfalla G."/>
            <person name="Dossat C."/>
            <person name="Segurens B."/>
            <person name="Dasilva C."/>
            <person name="Salanoubat M."/>
            <person name="Levy M."/>
            <person name="Boudet N."/>
            <person name="Castellano S."/>
            <person name="Anthouard V."/>
            <person name="Jubin C."/>
            <person name="Castelli V."/>
            <person name="Katinka M."/>
            <person name="Vacherie B."/>
            <person name="Biemont C."/>
            <person name="Skalli Z."/>
            <person name="Cattolico L."/>
            <person name="Poulain J."/>
            <person name="De Berardinis V."/>
            <person name="Cruaud C."/>
            <person name="Duprat S."/>
            <person name="Brottier P."/>
            <person name="Coutanceau J.-P."/>
            <person name="Gouzy J."/>
            <person name="Parra G."/>
            <person name="Lardier G."/>
            <person name="Chapple C."/>
            <person name="McKernan K.J."/>
            <person name="McEwan P."/>
            <person name="Bosak S."/>
            <person name="Kellis M."/>
            <person name="Volff J.-N."/>
            <person name="Guigo R."/>
            <person name="Zody M.C."/>
            <person name="Mesirov J."/>
            <person name="Lindblad-Toh K."/>
            <person name="Birren B."/>
            <person name="Nusbaum C."/>
            <person name="Kahn D."/>
            <person name="Robinson-Rechavi M."/>
            <person name="Laudet V."/>
            <person name="Schachter V."/>
            <person name="Quetier F."/>
            <person name="Saurin W."/>
            <person name="Scarpelli C."/>
            <person name="Wincker P."/>
            <person name="Lander E.S."/>
            <person name="Weissenbach J."/>
            <person name="Roest Crollius H."/>
        </authorList>
    </citation>
    <scope>NUCLEOTIDE SEQUENCE [LARGE SCALE GENOMIC DNA]</scope>
</reference>
<evidence type="ECO:0000313" key="1">
    <source>
        <dbReference type="EMBL" id="CAG07619.1"/>
    </source>
</evidence>
<comment type="caution">
    <text evidence="1">The sequence shown here is derived from an EMBL/GenBank/DDBJ whole genome shotgun (WGS) entry which is preliminary data.</text>
</comment>